<proteinExistence type="predicted"/>
<reference evidence="3" key="1">
    <citation type="journal article" date="2005" name="Nature">
        <title>The map-based sequence of the rice genome.</title>
        <authorList>
            <consortium name="International rice genome sequencing project (IRGSP)"/>
            <person name="Matsumoto T."/>
            <person name="Wu J."/>
            <person name="Kanamori H."/>
            <person name="Katayose Y."/>
            <person name="Fujisawa M."/>
            <person name="Namiki N."/>
            <person name="Mizuno H."/>
            <person name="Yamamoto K."/>
            <person name="Antonio B.A."/>
            <person name="Baba T."/>
            <person name="Sakata K."/>
            <person name="Nagamura Y."/>
            <person name="Aoki H."/>
            <person name="Arikawa K."/>
            <person name="Arita K."/>
            <person name="Bito T."/>
            <person name="Chiden Y."/>
            <person name="Fujitsuka N."/>
            <person name="Fukunaka R."/>
            <person name="Hamada M."/>
            <person name="Harada C."/>
            <person name="Hayashi A."/>
            <person name="Hijishita S."/>
            <person name="Honda M."/>
            <person name="Hosokawa S."/>
            <person name="Ichikawa Y."/>
            <person name="Idonuma A."/>
            <person name="Iijima M."/>
            <person name="Ikeda M."/>
            <person name="Ikeno M."/>
            <person name="Ito K."/>
            <person name="Ito S."/>
            <person name="Ito T."/>
            <person name="Ito Y."/>
            <person name="Ito Y."/>
            <person name="Iwabuchi A."/>
            <person name="Kamiya K."/>
            <person name="Karasawa W."/>
            <person name="Kurita K."/>
            <person name="Katagiri S."/>
            <person name="Kikuta A."/>
            <person name="Kobayashi H."/>
            <person name="Kobayashi N."/>
            <person name="Machita K."/>
            <person name="Maehara T."/>
            <person name="Masukawa M."/>
            <person name="Mizubayashi T."/>
            <person name="Mukai Y."/>
            <person name="Nagasaki H."/>
            <person name="Nagata Y."/>
            <person name="Naito S."/>
            <person name="Nakashima M."/>
            <person name="Nakama Y."/>
            <person name="Nakamichi Y."/>
            <person name="Nakamura M."/>
            <person name="Meguro A."/>
            <person name="Negishi M."/>
            <person name="Ohta I."/>
            <person name="Ohta T."/>
            <person name="Okamoto M."/>
            <person name="Ono N."/>
            <person name="Saji S."/>
            <person name="Sakaguchi M."/>
            <person name="Sakai K."/>
            <person name="Shibata M."/>
            <person name="Shimokawa T."/>
            <person name="Song J."/>
            <person name="Takazaki Y."/>
            <person name="Terasawa K."/>
            <person name="Tsugane M."/>
            <person name="Tsuji K."/>
            <person name="Ueda S."/>
            <person name="Waki K."/>
            <person name="Yamagata H."/>
            <person name="Yamamoto M."/>
            <person name="Yamamoto S."/>
            <person name="Yamane H."/>
            <person name="Yoshiki S."/>
            <person name="Yoshihara R."/>
            <person name="Yukawa K."/>
            <person name="Zhong H."/>
            <person name="Yano M."/>
            <person name="Yuan Q."/>
            <person name="Ouyang S."/>
            <person name="Liu J."/>
            <person name="Jones K.M."/>
            <person name="Gansberger K."/>
            <person name="Moffat K."/>
            <person name="Hill J."/>
            <person name="Bera J."/>
            <person name="Fadrosh D."/>
            <person name="Jin S."/>
            <person name="Johri S."/>
            <person name="Kim M."/>
            <person name="Overton L."/>
            <person name="Reardon M."/>
            <person name="Tsitrin T."/>
            <person name="Vuong H."/>
            <person name="Weaver B."/>
            <person name="Ciecko A."/>
            <person name="Tallon L."/>
            <person name="Jackson J."/>
            <person name="Pai G."/>
            <person name="Aken S.V."/>
            <person name="Utterback T."/>
            <person name="Reidmuller S."/>
            <person name="Feldblyum T."/>
            <person name="Hsiao J."/>
            <person name="Zismann V."/>
            <person name="Iobst S."/>
            <person name="de Vazeille A.R."/>
            <person name="Buell C.R."/>
            <person name="Ying K."/>
            <person name="Li Y."/>
            <person name="Lu T."/>
            <person name="Huang Y."/>
            <person name="Zhao Q."/>
            <person name="Feng Q."/>
            <person name="Zhang L."/>
            <person name="Zhu J."/>
            <person name="Weng Q."/>
            <person name="Mu J."/>
            <person name="Lu Y."/>
            <person name="Fan D."/>
            <person name="Liu Y."/>
            <person name="Guan J."/>
            <person name="Zhang Y."/>
            <person name="Yu S."/>
            <person name="Liu X."/>
            <person name="Zhang Y."/>
            <person name="Hong G."/>
            <person name="Han B."/>
            <person name="Choisne N."/>
            <person name="Demange N."/>
            <person name="Orjeda G."/>
            <person name="Samain S."/>
            <person name="Cattolico L."/>
            <person name="Pelletier E."/>
            <person name="Couloux A."/>
            <person name="Segurens B."/>
            <person name="Wincker P."/>
            <person name="D'Hont A."/>
            <person name="Scarpelli C."/>
            <person name="Weissenbach J."/>
            <person name="Salanoubat M."/>
            <person name="Quetier F."/>
            <person name="Yu Y."/>
            <person name="Kim H.R."/>
            <person name="Rambo T."/>
            <person name="Currie J."/>
            <person name="Collura K."/>
            <person name="Luo M."/>
            <person name="Yang T."/>
            <person name="Ammiraju J.S.S."/>
            <person name="Engler F."/>
            <person name="Soderlund C."/>
            <person name="Wing R.A."/>
            <person name="Palmer L.E."/>
            <person name="de la Bastide M."/>
            <person name="Spiegel L."/>
            <person name="Nascimento L."/>
            <person name="Zutavern T."/>
            <person name="O'Shaughnessy A."/>
            <person name="Dike S."/>
            <person name="Dedhia N."/>
            <person name="Preston R."/>
            <person name="Balija V."/>
            <person name="McCombie W.R."/>
            <person name="Chow T."/>
            <person name="Chen H."/>
            <person name="Chung M."/>
            <person name="Chen C."/>
            <person name="Shaw J."/>
            <person name="Wu H."/>
            <person name="Hsiao K."/>
            <person name="Chao Y."/>
            <person name="Chu M."/>
            <person name="Cheng C."/>
            <person name="Hour A."/>
            <person name="Lee P."/>
            <person name="Lin S."/>
            <person name="Lin Y."/>
            <person name="Liou J."/>
            <person name="Liu S."/>
            <person name="Hsing Y."/>
            <person name="Raghuvanshi S."/>
            <person name="Mohanty A."/>
            <person name="Bharti A.K."/>
            <person name="Gaur A."/>
            <person name="Gupta V."/>
            <person name="Kumar D."/>
            <person name="Ravi V."/>
            <person name="Vij S."/>
            <person name="Kapur A."/>
            <person name="Khurana P."/>
            <person name="Khurana P."/>
            <person name="Khurana J.P."/>
            <person name="Tyagi A.K."/>
            <person name="Gaikwad K."/>
            <person name="Singh A."/>
            <person name="Dalal V."/>
            <person name="Srivastava S."/>
            <person name="Dixit A."/>
            <person name="Pal A.K."/>
            <person name="Ghazi I.A."/>
            <person name="Yadav M."/>
            <person name="Pandit A."/>
            <person name="Bhargava A."/>
            <person name="Sureshbabu K."/>
            <person name="Batra K."/>
            <person name="Sharma T.R."/>
            <person name="Mohapatra T."/>
            <person name="Singh N.K."/>
            <person name="Messing J."/>
            <person name="Nelson A.B."/>
            <person name="Fuks G."/>
            <person name="Kavchok S."/>
            <person name="Keizer G."/>
            <person name="Linton E."/>
            <person name="Llaca V."/>
            <person name="Song R."/>
            <person name="Tanyolac B."/>
            <person name="Young S."/>
            <person name="Ho-Il K."/>
            <person name="Hahn J.H."/>
            <person name="Sangsakoo G."/>
            <person name="Vanavichit A."/>
            <person name="de Mattos Luiz.A.T."/>
            <person name="Zimmer P.D."/>
            <person name="Malone G."/>
            <person name="Dellagostin O."/>
            <person name="de Oliveira A.C."/>
            <person name="Bevan M."/>
            <person name="Bancroft I."/>
            <person name="Minx P."/>
            <person name="Cordum H."/>
            <person name="Wilson R."/>
            <person name="Cheng Z."/>
            <person name="Jin W."/>
            <person name="Jiang J."/>
            <person name="Leong S.A."/>
            <person name="Iwama H."/>
            <person name="Gojobori T."/>
            <person name="Itoh T."/>
            <person name="Niimura Y."/>
            <person name="Fujii Y."/>
            <person name="Habara T."/>
            <person name="Sakai H."/>
            <person name="Sato Y."/>
            <person name="Wilson G."/>
            <person name="Kumar K."/>
            <person name="McCouch S."/>
            <person name="Juretic N."/>
            <person name="Hoen D."/>
            <person name="Wright S."/>
            <person name="Bruskiewich R."/>
            <person name="Bureau T."/>
            <person name="Miyao A."/>
            <person name="Hirochika H."/>
            <person name="Nishikawa T."/>
            <person name="Kadowaki K."/>
            <person name="Sugiura M."/>
            <person name="Burr B."/>
            <person name="Sasaki T."/>
        </authorList>
    </citation>
    <scope>NUCLEOTIDE SEQUENCE [LARGE SCALE GENOMIC DNA]</scope>
    <source>
        <strain evidence="3">cv. Nipponbare</strain>
    </source>
</reference>
<feature type="region of interest" description="Disordered" evidence="1">
    <location>
        <begin position="13"/>
        <end position="58"/>
    </location>
</feature>
<evidence type="ECO:0000313" key="3">
    <source>
        <dbReference type="Proteomes" id="UP000000763"/>
    </source>
</evidence>
<gene>
    <name evidence="2" type="primary">OSJNBa0085K21.45</name>
</gene>
<dbReference type="Proteomes" id="UP000000763">
    <property type="component" value="Chromosome 2"/>
</dbReference>
<dbReference type="AlphaFoldDB" id="Q6H4V5"/>
<evidence type="ECO:0000256" key="1">
    <source>
        <dbReference type="SAM" id="MobiDB-lite"/>
    </source>
</evidence>
<evidence type="ECO:0000313" key="2">
    <source>
        <dbReference type="EMBL" id="BAD26244.1"/>
    </source>
</evidence>
<organism evidence="2 3">
    <name type="scientific">Oryza sativa subsp. japonica</name>
    <name type="common">Rice</name>
    <dbReference type="NCBI Taxonomy" id="39947"/>
    <lineage>
        <taxon>Eukaryota</taxon>
        <taxon>Viridiplantae</taxon>
        <taxon>Streptophyta</taxon>
        <taxon>Embryophyta</taxon>
        <taxon>Tracheophyta</taxon>
        <taxon>Spermatophyta</taxon>
        <taxon>Magnoliopsida</taxon>
        <taxon>Liliopsida</taxon>
        <taxon>Poales</taxon>
        <taxon>Poaceae</taxon>
        <taxon>BOP clade</taxon>
        <taxon>Oryzoideae</taxon>
        <taxon>Oryzeae</taxon>
        <taxon>Oryzinae</taxon>
        <taxon>Oryza</taxon>
        <taxon>Oryza sativa</taxon>
    </lineage>
</organism>
<reference evidence="3" key="2">
    <citation type="journal article" date="2008" name="Nucleic Acids Res.">
        <title>The rice annotation project database (RAP-DB): 2008 update.</title>
        <authorList>
            <consortium name="The rice annotation project (RAP)"/>
        </authorList>
    </citation>
    <scope>GENOME REANNOTATION</scope>
    <source>
        <strain evidence="3">cv. Nipponbare</strain>
    </source>
</reference>
<accession>Q6H4V5</accession>
<name>Q6H4V5_ORYSJ</name>
<feature type="compositionally biased region" description="Basic and acidic residues" evidence="1">
    <location>
        <begin position="46"/>
        <end position="58"/>
    </location>
</feature>
<protein>
    <submittedName>
        <fullName evidence="2">Uncharacterized protein</fullName>
    </submittedName>
</protein>
<sequence length="58" mass="6396">MTLQAQTYCPTYQNHRDLNDESSTGKPSGLGISHLGWRVTDGKGNPADENHMISAKEH</sequence>
<dbReference type="EMBL" id="AP005804">
    <property type="protein sequence ID" value="BAD26244.1"/>
    <property type="molecule type" value="Genomic_DNA"/>
</dbReference>